<dbReference type="GO" id="GO:0005789">
    <property type="term" value="C:endoplasmic reticulum membrane"/>
    <property type="evidence" value="ECO:0007669"/>
    <property type="project" value="TreeGrafter"/>
</dbReference>
<dbReference type="SUPFAM" id="SSF81665">
    <property type="entry name" value="Calcium ATPase, transmembrane domain M"/>
    <property type="match status" value="1"/>
</dbReference>
<accession>A0AAW2SFF0</accession>
<dbReference type="GO" id="GO:0005524">
    <property type="term" value="F:ATP binding"/>
    <property type="evidence" value="ECO:0007669"/>
    <property type="project" value="UniProtKB-KW"/>
</dbReference>
<reference evidence="14" key="1">
    <citation type="submission" date="2020-06" db="EMBL/GenBank/DDBJ databases">
        <authorList>
            <person name="Li T."/>
            <person name="Hu X."/>
            <person name="Zhang T."/>
            <person name="Song X."/>
            <person name="Zhang H."/>
            <person name="Dai N."/>
            <person name="Sheng W."/>
            <person name="Hou X."/>
            <person name="Wei L."/>
        </authorList>
    </citation>
    <scope>NUCLEOTIDE SEQUENCE</scope>
    <source>
        <strain evidence="14">KEN8</strain>
        <tissue evidence="14">Leaf</tissue>
    </source>
</reference>
<feature type="transmembrane region" description="Helical" evidence="11">
    <location>
        <begin position="183"/>
        <end position="202"/>
    </location>
</feature>
<dbReference type="GO" id="GO:0046872">
    <property type="term" value="F:metal ion binding"/>
    <property type="evidence" value="ECO:0007669"/>
    <property type="project" value="UniProtKB-KW"/>
</dbReference>
<comment type="caution">
    <text evidence="14">The sequence shown here is derived from an EMBL/GenBank/DDBJ whole genome shotgun (WGS) entry which is preliminary data.</text>
</comment>
<dbReference type="InterPro" id="IPR023298">
    <property type="entry name" value="ATPase_P-typ_TM_dom_sf"/>
</dbReference>
<dbReference type="PRINTS" id="PR00119">
    <property type="entry name" value="CATATPASE"/>
</dbReference>
<dbReference type="InterPro" id="IPR059000">
    <property type="entry name" value="ATPase_P-type_domA"/>
</dbReference>
<feature type="domain" description="P5A-ATPase transmembrane helical hairpin" evidence="13">
    <location>
        <begin position="20"/>
        <end position="85"/>
    </location>
</feature>
<keyword evidence="4" id="KW-0479">Metal-binding</keyword>
<dbReference type="Gene3D" id="2.70.150.10">
    <property type="entry name" value="Calcium-transporting ATPase, cytoplasmic transduction domain A"/>
    <property type="match status" value="1"/>
</dbReference>
<dbReference type="SUPFAM" id="SSF81653">
    <property type="entry name" value="Calcium ATPase, transduction domain A"/>
    <property type="match status" value="1"/>
</dbReference>
<dbReference type="GO" id="GO:0016887">
    <property type="term" value="F:ATP hydrolysis activity"/>
    <property type="evidence" value="ECO:0007669"/>
    <property type="project" value="InterPro"/>
</dbReference>
<evidence type="ECO:0000256" key="6">
    <source>
        <dbReference type="ARBA" id="ARBA00022840"/>
    </source>
</evidence>
<evidence type="ECO:0000259" key="13">
    <source>
        <dbReference type="Pfam" id="PF23143"/>
    </source>
</evidence>
<evidence type="ECO:0000256" key="4">
    <source>
        <dbReference type="ARBA" id="ARBA00022723"/>
    </source>
</evidence>
<dbReference type="NCBIfam" id="TIGR01494">
    <property type="entry name" value="ATPase_P-type"/>
    <property type="match status" value="1"/>
</dbReference>
<organism evidence="14">
    <name type="scientific">Sesamum calycinum</name>
    <dbReference type="NCBI Taxonomy" id="2727403"/>
    <lineage>
        <taxon>Eukaryota</taxon>
        <taxon>Viridiplantae</taxon>
        <taxon>Streptophyta</taxon>
        <taxon>Embryophyta</taxon>
        <taxon>Tracheophyta</taxon>
        <taxon>Spermatophyta</taxon>
        <taxon>Magnoliopsida</taxon>
        <taxon>eudicotyledons</taxon>
        <taxon>Gunneridae</taxon>
        <taxon>Pentapetalae</taxon>
        <taxon>asterids</taxon>
        <taxon>lamiids</taxon>
        <taxon>Lamiales</taxon>
        <taxon>Pedaliaceae</taxon>
        <taxon>Sesamum</taxon>
    </lineage>
</organism>
<dbReference type="Pfam" id="PF00122">
    <property type="entry name" value="E1-E2_ATPase"/>
    <property type="match status" value="1"/>
</dbReference>
<feature type="transmembrane region" description="Helical" evidence="11">
    <location>
        <begin position="28"/>
        <end position="46"/>
    </location>
</feature>
<keyword evidence="7" id="KW-0460">Magnesium</keyword>
<keyword evidence="9 11" id="KW-1133">Transmembrane helix</keyword>
<evidence type="ECO:0000256" key="2">
    <source>
        <dbReference type="ARBA" id="ARBA00006000"/>
    </source>
</evidence>
<comment type="similarity">
    <text evidence="2">Belongs to the cation transport ATPase (P-type) (TC 3.A.3) family. Type V subfamily.</text>
</comment>
<name>A0AAW2SFF0_9LAMI</name>
<sequence>MSRFHVGGKVVDTVDLLRKRHWGWRLDMWPFTILYGVWLAAVVPSLDFGDASIVLGGILAFHVLVFLFTVWSVDFKCFVQYSKVNDICRADACKITPAKFSGSKEVVPLHFRKEATFYILTGENNFCKLPYPSKETIGYYLKSTGYGTEAKIMAAAEKWGRNVFEYPQPTFQGLMKEQIMEPFFVFQVFCVGLWCLDEYWYYSLFTLFMLFMFESTMAKSRLKTLSELRRVKVDSQTLMVYRCGKWVKLSGTELLPGDVVSIGRSTGLDGEDKSVPADMLILAGSVIVNEAILTGESTPQWKVSVIGRGADEKLSARRDKAHVLFGGTKILQHTPDKTFHLKAPDGGCVAVVTANSWESGLFILFLVVFALIAAGLEDPTRSRYKLLLSCSLIITSVIPPELPMELSIAVNTSLIALARRGIYCTEPFRIPFAGKVDICCFDKTGTLTSDDMEFSGVGGLTDSEDLETEMSKVPDRTLEILASCHALVFVDNKLGYGVGGWSK</sequence>
<evidence type="ECO:0000313" key="14">
    <source>
        <dbReference type="EMBL" id="KAL0391169.1"/>
    </source>
</evidence>
<evidence type="ECO:0000256" key="3">
    <source>
        <dbReference type="ARBA" id="ARBA00022692"/>
    </source>
</evidence>
<reference evidence="14" key="2">
    <citation type="journal article" date="2024" name="Plant">
        <title>Genomic evolution and insights into agronomic trait innovations of Sesamum species.</title>
        <authorList>
            <person name="Miao H."/>
            <person name="Wang L."/>
            <person name="Qu L."/>
            <person name="Liu H."/>
            <person name="Sun Y."/>
            <person name="Le M."/>
            <person name="Wang Q."/>
            <person name="Wei S."/>
            <person name="Zheng Y."/>
            <person name="Lin W."/>
            <person name="Duan Y."/>
            <person name="Cao H."/>
            <person name="Xiong S."/>
            <person name="Wang X."/>
            <person name="Wei L."/>
            <person name="Li C."/>
            <person name="Ma Q."/>
            <person name="Ju M."/>
            <person name="Zhao R."/>
            <person name="Li G."/>
            <person name="Mu C."/>
            <person name="Tian Q."/>
            <person name="Mei H."/>
            <person name="Zhang T."/>
            <person name="Gao T."/>
            <person name="Zhang H."/>
        </authorList>
    </citation>
    <scope>NUCLEOTIDE SEQUENCE</scope>
    <source>
        <strain evidence="14">KEN8</strain>
    </source>
</reference>
<evidence type="ECO:0000256" key="10">
    <source>
        <dbReference type="ARBA" id="ARBA00023136"/>
    </source>
</evidence>
<dbReference type="PANTHER" id="PTHR45630:SF7">
    <property type="entry name" value="ENDOPLASMIC RETICULUM TRANSMEMBRANE HELIX TRANSLOCASE"/>
    <property type="match status" value="1"/>
</dbReference>
<dbReference type="EMBL" id="JACGWM010000002">
    <property type="protein sequence ID" value="KAL0391169.1"/>
    <property type="molecule type" value="Genomic_DNA"/>
</dbReference>
<feature type="domain" description="P-type ATPase A" evidence="12">
    <location>
        <begin position="237"/>
        <end position="333"/>
    </location>
</feature>
<dbReference type="InterPro" id="IPR006544">
    <property type="entry name" value="P-type_TPase_V"/>
</dbReference>
<keyword evidence="6" id="KW-0067">ATP-binding</keyword>
<dbReference type="GO" id="GO:0015662">
    <property type="term" value="F:P-type ion transporter activity"/>
    <property type="evidence" value="ECO:0007669"/>
    <property type="project" value="TreeGrafter"/>
</dbReference>
<keyword evidence="10 11" id="KW-0472">Membrane</keyword>
<dbReference type="InterPro" id="IPR008250">
    <property type="entry name" value="ATPase_P-typ_transduc_dom_A_sf"/>
</dbReference>
<feature type="transmembrane region" description="Helical" evidence="11">
    <location>
        <begin position="52"/>
        <end position="73"/>
    </location>
</feature>
<keyword evidence="3 11" id="KW-0812">Transmembrane</keyword>
<proteinExistence type="inferred from homology"/>
<evidence type="ECO:0000259" key="12">
    <source>
        <dbReference type="Pfam" id="PF00122"/>
    </source>
</evidence>
<dbReference type="Pfam" id="PF23143">
    <property type="entry name" value="2TM_P5A-ATPase"/>
    <property type="match status" value="1"/>
</dbReference>
<evidence type="ECO:0000256" key="1">
    <source>
        <dbReference type="ARBA" id="ARBA00004141"/>
    </source>
</evidence>
<dbReference type="InterPro" id="IPR057255">
    <property type="entry name" value="2TM_P5A-ATPase"/>
</dbReference>
<dbReference type="FunFam" id="2.70.150.10:FF:000027">
    <property type="entry name" value="Cation-transporting ATPase"/>
    <property type="match status" value="1"/>
</dbReference>
<protein>
    <submittedName>
        <fullName evidence="14">Manganese-transporting ATPase PDR2</fullName>
    </submittedName>
</protein>
<evidence type="ECO:0000256" key="7">
    <source>
        <dbReference type="ARBA" id="ARBA00022842"/>
    </source>
</evidence>
<evidence type="ECO:0000256" key="5">
    <source>
        <dbReference type="ARBA" id="ARBA00022741"/>
    </source>
</evidence>
<dbReference type="PANTHER" id="PTHR45630">
    <property type="entry name" value="CATION-TRANSPORTING ATPASE-RELATED"/>
    <property type="match status" value="1"/>
</dbReference>
<keyword evidence="5" id="KW-0547">Nucleotide-binding</keyword>
<gene>
    <name evidence="14" type="ORF">Scaly_0474000</name>
</gene>
<dbReference type="PROSITE" id="PS00154">
    <property type="entry name" value="ATPASE_E1_E2"/>
    <property type="match status" value="1"/>
</dbReference>
<dbReference type="AlphaFoldDB" id="A0AAW2SFF0"/>
<dbReference type="InterPro" id="IPR001757">
    <property type="entry name" value="P_typ_ATPase"/>
</dbReference>
<dbReference type="GO" id="GO:0019829">
    <property type="term" value="F:ATPase-coupled monoatomic cation transmembrane transporter activity"/>
    <property type="evidence" value="ECO:0007669"/>
    <property type="project" value="TreeGrafter"/>
</dbReference>
<evidence type="ECO:0000256" key="9">
    <source>
        <dbReference type="ARBA" id="ARBA00022989"/>
    </source>
</evidence>
<evidence type="ECO:0000256" key="8">
    <source>
        <dbReference type="ARBA" id="ARBA00022967"/>
    </source>
</evidence>
<dbReference type="GO" id="GO:0006874">
    <property type="term" value="P:intracellular calcium ion homeostasis"/>
    <property type="evidence" value="ECO:0007669"/>
    <property type="project" value="TreeGrafter"/>
</dbReference>
<dbReference type="InterPro" id="IPR018303">
    <property type="entry name" value="ATPase_P-typ_P_site"/>
</dbReference>
<keyword evidence="8" id="KW-1278">Translocase</keyword>
<evidence type="ECO:0000256" key="11">
    <source>
        <dbReference type="SAM" id="Phobius"/>
    </source>
</evidence>
<comment type="subcellular location">
    <subcellularLocation>
        <location evidence="1">Membrane</location>
        <topology evidence="1">Multi-pass membrane protein</topology>
    </subcellularLocation>
</comment>